<feature type="region of interest" description="Disordered" evidence="9">
    <location>
        <begin position="1"/>
        <end position="37"/>
    </location>
</feature>
<evidence type="ECO:0000256" key="8">
    <source>
        <dbReference type="ARBA" id="ARBA00048679"/>
    </source>
</evidence>
<evidence type="ECO:0000256" key="2">
    <source>
        <dbReference type="ARBA" id="ARBA00022527"/>
    </source>
</evidence>
<dbReference type="InterPro" id="IPR001772">
    <property type="entry name" value="KA1_dom"/>
</dbReference>
<keyword evidence="5" id="KW-0418">Kinase</keyword>
<dbReference type="GO" id="GO:0005524">
    <property type="term" value="F:ATP binding"/>
    <property type="evidence" value="ECO:0007669"/>
    <property type="project" value="UniProtKB-KW"/>
</dbReference>
<keyword evidence="3" id="KW-0808">Transferase</keyword>
<evidence type="ECO:0000256" key="3">
    <source>
        <dbReference type="ARBA" id="ARBA00022679"/>
    </source>
</evidence>
<proteinExistence type="predicted"/>
<protein>
    <recommendedName>
        <fullName evidence="1">non-specific serine/threonine protein kinase</fullName>
        <ecNumber evidence="1">2.7.11.1</ecNumber>
    </recommendedName>
</protein>
<evidence type="ECO:0000256" key="6">
    <source>
        <dbReference type="ARBA" id="ARBA00022840"/>
    </source>
</evidence>
<dbReference type="GO" id="GO:0004674">
    <property type="term" value="F:protein serine/threonine kinase activity"/>
    <property type="evidence" value="ECO:0007669"/>
    <property type="project" value="UniProtKB-KW"/>
</dbReference>
<keyword evidence="4" id="KW-0547">Nucleotide-binding</keyword>
<evidence type="ECO:0000256" key="5">
    <source>
        <dbReference type="ARBA" id="ARBA00022777"/>
    </source>
</evidence>
<evidence type="ECO:0000256" key="1">
    <source>
        <dbReference type="ARBA" id="ARBA00012513"/>
    </source>
</evidence>
<evidence type="ECO:0000256" key="9">
    <source>
        <dbReference type="SAM" id="MobiDB-lite"/>
    </source>
</evidence>
<dbReference type="InterPro" id="IPR028375">
    <property type="entry name" value="KA1/Ssp2_C"/>
</dbReference>
<dbReference type="EC" id="2.7.11.1" evidence="1"/>
<evidence type="ECO:0000256" key="4">
    <source>
        <dbReference type="ARBA" id="ARBA00022741"/>
    </source>
</evidence>
<dbReference type="AlphaFoldDB" id="A0A183BEK7"/>
<accession>A0A183BEK7</accession>
<dbReference type="Gene3D" id="3.30.310.80">
    <property type="entry name" value="Kinase associated domain 1, KA1"/>
    <property type="match status" value="1"/>
</dbReference>
<name>A0A183BEK7_9TREM</name>
<dbReference type="SUPFAM" id="SSF103243">
    <property type="entry name" value="KA1-like"/>
    <property type="match status" value="1"/>
</dbReference>
<feature type="domain" description="KA1" evidence="10">
    <location>
        <begin position="129"/>
        <end position="178"/>
    </location>
</feature>
<evidence type="ECO:0000313" key="11">
    <source>
        <dbReference type="WBParaSite" id="ECPE_0001768701-mRNA-1"/>
    </source>
</evidence>
<dbReference type="WBParaSite" id="ECPE_0001768701-mRNA-1">
    <property type="protein sequence ID" value="ECPE_0001768701-mRNA-1"/>
    <property type="gene ID" value="ECPE_0001768701"/>
</dbReference>
<comment type="catalytic activity">
    <reaction evidence="7">
        <text>L-threonyl-[protein] + ATP = O-phospho-L-threonyl-[protein] + ADP + H(+)</text>
        <dbReference type="Rhea" id="RHEA:46608"/>
        <dbReference type="Rhea" id="RHEA-COMP:11060"/>
        <dbReference type="Rhea" id="RHEA-COMP:11605"/>
        <dbReference type="ChEBI" id="CHEBI:15378"/>
        <dbReference type="ChEBI" id="CHEBI:30013"/>
        <dbReference type="ChEBI" id="CHEBI:30616"/>
        <dbReference type="ChEBI" id="CHEBI:61977"/>
        <dbReference type="ChEBI" id="CHEBI:456216"/>
        <dbReference type="EC" id="2.7.11.1"/>
    </reaction>
</comment>
<keyword evidence="6" id="KW-0067">ATP-binding</keyword>
<organism evidence="11">
    <name type="scientific">Echinostoma caproni</name>
    <dbReference type="NCBI Taxonomy" id="27848"/>
    <lineage>
        <taxon>Eukaryota</taxon>
        <taxon>Metazoa</taxon>
        <taxon>Spiralia</taxon>
        <taxon>Lophotrochozoa</taxon>
        <taxon>Platyhelminthes</taxon>
        <taxon>Trematoda</taxon>
        <taxon>Digenea</taxon>
        <taxon>Plagiorchiida</taxon>
        <taxon>Echinostomata</taxon>
        <taxon>Echinostomatoidea</taxon>
        <taxon>Echinostomatidae</taxon>
        <taxon>Echinostoma</taxon>
    </lineage>
</organism>
<evidence type="ECO:0000259" key="10">
    <source>
        <dbReference type="PROSITE" id="PS50032"/>
    </source>
</evidence>
<dbReference type="Pfam" id="PF02149">
    <property type="entry name" value="KA1"/>
    <property type="match status" value="1"/>
</dbReference>
<comment type="catalytic activity">
    <reaction evidence="8">
        <text>L-seryl-[protein] + ATP = O-phospho-L-seryl-[protein] + ADP + H(+)</text>
        <dbReference type="Rhea" id="RHEA:17989"/>
        <dbReference type="Rhea" id="RHEA-COMP:9863"/>
        <dbReference type="Rhea" id="RHEA-COMP:11604"/>
        <dbReference type="ChEBI" id="CHEBI:15378"/>
        <dbReference type="ChEBI" id="CHEBI:29999"/>
        <dbReference type="ChEBI" id="CHEBI:30616"/>
        <dbReference type="ChEBI" id="CHEBI:83421"/>
        <dbReference type="ChEBI" id="CHEBI:456216"/>
        <dbReference type="EC" id="2.7.11.1"/>
    </reaction>
</comment>
<dbReference type="PROSITE" id="PS50032">
    <property type="entry name" value="KA1"/>
    <property type="match status" value="1"/>
</dbReference>
<keyword evidence="2" id="KW-0723">Serine/threonine-protein kinase</keyword>
<evidence type="ECO:0000256" key="7">
    <source>
        <dbReference type="ARBA" id="ARBA00047899"/>
    </source>
</evidence>
<reference evidence="11" key="1">
    <citation type="submission" date="2016-06" db="UniProtKB">
        <authorList>
            <consortium name="WormBaseParasite"/>
        </authorList>
    </citation>
    <scope>IDENTIFICATION</scope>
</reference>
<feature type="compositionally biased region" description="Low complexity" evidence="9">
    <location>
        <begin position="17"/>
        <end position="35"/>
    </location>
</feature>
<sequence>LTSVLTGSLGRRRPPGSDSDPISSSITASASSPSKPCKPRRLHFVYRLRVIGRDPNSLLHETVRVLKQNGISYVHRNEFCLSCSNQSQPPRQSGLPDSVVAAVGPAAATSAASAAGIAREDEHHLISSETQNAANLKWEMEVCRLGKPSRYGVKFKRISGDPEAFKQLEQALTRQFTTPLV</sequence>